<reference evidence="1" key="1">
    <citation type="submission" date="2022-08" db="EMBL/GenBank/DDBJ databases">
        <authorList>
            <person name="Gutierrez-Valencia J."/>
        </authorList>
    </citation>
    <scope>NUCLEOTIDE SEQUENCE</scope>
</reference>
<proteinExistence type="predicted"/>
<accession>A0AAV0MAP4</accession>
<keyword evidence="2" id="KW-1185">Reference proteome</keyword>
<comment type="caution">
    <text evidence="1">The sequence shown here is derived from an EMBL/GenBank/DDBJ whole genome shotgun (WGS) entry which is preliminary data.</text>
</comment>
<name>A0AAV0MAP4_9ROSI</name>
<protein>
    <submittedName>
        <fullName evidence="1">Uncharacterized protein</fullName>
    </submittedName>
</protein>
<feature type="non-terminal residue" evidence="1">
    <location>
        <position position="1"/>
    </location>
</feature>
<dbReference type="EMBL" id="CAMGYJ010000007">
    <property type="protein sequence ID" value="CAI0443470.1"/>
    <property type="molecule type" value="Genomic_DNA"/>
</dbReference>
<dbReference type="AlphaFoldDB" id="A0AAV0MAP4"/>
<sequence>ESDWCITEPNGAAAIFRSNARSATMYKYYTGYPKDLGPSRIIHFTSECEFVKLLHEGNPMVVAFSIR</sequence>
<evidence type="ECO:0000313" key="1">
    <source>
        <dbReference type="EMBL" id="CAI0443470.1"/>
    </source>
</evidence>
<dbReference type="PANTHER" id="PTHR36076:SF1">
    <property type="entry name" value="THIOREDOXIN SUPERFAMILY PROTEIN"/>
    <property type="match status" value="1"/>
</dbReference>
<dbReference type="Proteomes" id="UP001154282">
    <property type="component" value="Unassembled WGS sequence"/>
</dbReference>
<gene>
    <name evidence="1" type="ORF">LITE_LOCUS27691</name>
</gene>
<dbReference type="PANTHER" id="PTHR36076">
    <property type="entry name" value="THIOREDOXIN SUPERFAMILY PROTEIN"/>
    <property type="match status" value="1"/>
</dbReference>
<organism evidence="1 2">
    <name type="scientific">Linum tenue</name>
    <dbReference type="NCBI Taxonomy" id="586396"/>
    <lineage>
        <taxon>Eukaryota</taxon>
        <taxon>Viridiplantae</taxon>
        <taxon>Streptophyta</taxon>
        <taxon>Embryophyta</taxon>
        <taxon>Tracheophyta</taxon>
        <taxon>Spermatophyta</taxon>
        <taxon>Magnoliopsida</taxon>
        <taxon>eudicotyledons</taxon>
        <taxon>Gunneridae</taxon>
        <taxon>Pentapetalae</taxon>
        <taxon>rosids</taxon>
        <taxon>fabids</taxon>
        <taxon>Malpighiales</taxon>
        <taxon>Linaceae</taxon>
        <taxon>Linum</taxon>
    </lineage>
</organism>
<evidence type="ECO:0000313" key="2">
    <source>
        <dbReference type="Proteomes" id="UP001154282"/>
    </source>
</evidence>